<evidence type="ECO:0000313" key="1">
    <source>
        <dbReference type="EMBL" id="CAI8965400.1"/>
    </source>
</evidence>
<reference evidence="1 2" key="1">
    <citation type="submission" date="2023-03" db="EMBL/GenBank/DDBJ databases">
        <authorList>
            <person name="Pearce D."/>
        </authorList>
    </citation>
    <scope>NUCLEOTIDE SEQUENCE [LARGE SCALE GENOMIC DNA]</scope>
    <source>
        <strain evidence="1">Msz</strain>
    </source>
</reference>
<evidence type="ECO:0000313" key="2">
    <source>
        <dbReference type="Proteomes" id="UP001162030"/>
    </source>
</evidence>
<name>A0ABN8X9U4_9GAMM</name>
<accession>A0ABN8X9U4</accession>
<dbReference type="Proteomes" id="UP001162030">
    <property type="component" value="Chromosome"/>
</dbReference>
<gene>
    <name evidence="1" type="ORF">MSZNOR_4754</name>
</gene>
<protein>
    <submittedName>
        <fullName evidence="1">Uncharacterized protein</fullName>
    </submittedName>
</protein>
<dbReference type="EMBL" id="OX458333">
    <property type="protein sequence ID" value="CAI8965400.1"/>
    <property type="molecule type" value="Genomic_DNA"/>
</dbReference>
<sequence>MALVSDRHAPKQWSLEALNLYDGRGS</sequence>
<organism evidence="1 2">
    <name type="scientific">Methylocaldum szegediense</name>
    <dbReference type="NCBI Taxonomy" id="73780"/>
    <lineage>
        <taxon>Bacteria</taxon>
        <taxon>Pseudomonadati</taxon>
        <taxon>Pseudomonadota</taxon>
        <taxon>Gammaproteobacteria</taxon>
        <taxon>Methylococcales</taxon>
        <taxon>Methylococcaceae</taxon>
        <taxon>Methylocaldum</taxon>
    </lineage>
</organism>
<proteinExistence type="predicted"/>
<keyword evidence="2" id="KW-1185">Reference proteome</keyword>